<feature type="region of interest" description="Disordered" evidence="2">
    <location>
        <begin position="95"/>
        <end position="123"/>
    </location>
</feature>
<reference evidence="4" key="1">
    <citation type="submission" date="2020-11" db="EMBL/GenBank/DDBJ databases">
        <authorList>
            <consortium name="DOE Joint Genome Institute"/>
            <person name="Ahrendt S."/>
            <person name="Riley R."/>
            <person name="Andreopoulos W."/>
            <person name="Labutti K."/>
            <person name="Pangilinan J."/>
            <person name="Ruiz-Duenas F.J."/>
            <person name="Barrasa J.M."/>
            <person name="Sanchez-Garcia M."/>
            <person name="Camarero S."/>
            <person name="Miyauchi S."/>
            <person name="Serrano A."/>
            <person name="Linde D."/>
            <person name="Babiker R."/>
            <person name="Drula E."/>
            <person name="Ayuso-Fernandez I."/>
            <person name="Pacheco R."/>
            <person name="Padilla G."/>
            <person name="Ferreira P."/>
            <person name="Barriuso J."/>
            <person name="Kellner H."/>
            <person name="Castanera R."/>
            <person name="Alfaro M."/>
            <person name="Ramirez L."/>
            <person name="Pisabarro A.G."/>
            <person name="Kuo A."/>
            <person name="Tritt A."/>
            <person name="Lipzen A."/>
            <person name="He G."/>
            <person name="Yan M."/>
            <person name="Ng V."/>
            <person name="Cullen D."/>
            <person name="Martin F."/>
            <person name="Rosso M.-N."/>
            <person name="Henrissat B."/>
            <person name="Hibbett D."/>
            <person name="Martinez A.T."/>
            <person name="Grigoriev I.V."/>
        </authorList>
    </citation>
    <scope>NUCLEOTIDE SEQUENCE</scope>
    <source>
        <strain evidence="4">CBS 247.69</strain>
    </source>
</reference>
<feature type="compositionally biased region" description="Basic and acidic residues" evidence="2">
    <location>
        <begin position="113"/>
        <end position="123"/>
    </location>
</feature>
<evidence type="ECO:0000313" key="4">
    <source>
        <dbReference type="EMBL" id="KAF9469054.1"/>
    </source>
</evidence>
<organism evidence="4 5">
    <name type="scientific">Collybia nuda</name>
    <dbReference type="NCBI Taxonomy" id="64659"/>
    <lineage>
        <taxon>Eukaryota</taxon>
        <taxon>Fungi</taxon>
        <taxon>Dikarya</taxon>
        <taxon>Basidiomycota</taxon>
        <taxon>Agaricomycotina</taxon>
        <taxon>Agaricomycetes</taxon>
        <taxon>Agaricomycetidae</taxon>
        <taxon>Agaricales</taxon>
        <taxon>Tricholomatineae</taxon>
        <taxon>Clitocybaceae</taxon>
        <taxon>Collybia</taxon>
    </lineage>
</organism>
<keyword evidence="1" id="KW-0175">Coiled coil</keyword>
<keyword evidence="3" id="KW-0472">Membrane</keyword>
<keyword evidence="3" id="KW-0812">Transmembrane</keyword>
<comment type="caution">
    <text evidence="4">The sequence shown here is derived from an EMBL/GenBank/DDBJ whole genome shotgun (WGS) entry which is preliminary data.</text>
</comment>
<evidence type="ECO:0000256" key="3">
    <source>
        <dbReference type="SAM" id="Phobius"/>
    </source>
</evidence>
<keyword evidence="3" id="KW-1133">Transmembrane helix</keyword>
<dbReference type="AlphaFoldDB" id="A0A9P5YGW6"/>
<evidence type="ECO:0000256" key="1">
    <source>
        <dbReference type="SAM" id="Coils"/>
    </source>
</evidence>
<name>A0A9P5YGW6_9AGAR</name>
<dbReference type="EMBL" id="MU150231">
    <property type="protein sequence ID" value="KAF9469054.1"/>
    <property type="molecule type" value="Genomic_DNA"/>
</dbReference>
<dbReference type="Proteomes" id="UP000807353">
    <property type="component" value="Unassembled WGS sequence"/>
</dbReference>
<evidence type="ECO:0000256" key="2">
    <source>
        <dbReference type="SAM" id="MobiDB-lite"/>
    </source>
</evidence>
<feature type="transmembrane region" description="Helical" evidence="3">
    <location>
        <begin position="39"/>
        <end position="61"/>
    </location>
</feature>
<feature type="coiled-coil region" evidence="1">
    <location>
        <begin position="67"/>
        <end position="94"/>
    </location>
</feature>
<dbReference type="OrthoDB" id="3359404at2759"/>
<accession>A0A9P5YGW6</accession>
<feature type="compositionally biased region" description="Polar residues" evidence="2">
    <location>
        <begin position="99"/>
        <end position="112"/>
    </location>
</feature>
<gene>
    <name evidence="4" type="ORF">BDZ94DRAFT_1245259</name>
</gene>
<sequence>MIFVTRSLAPRRLLSSPRAQWRPYSKGGPNMPKSAHAQWYADVVPAMIPIFLLGSAVYLGLQLTQVKLSHEKHMEEAMARVKVLEAEVELLHEKRMKMSQGQESLPQTSSDSLNDKQSRRWWW</sequence>
<proteinExistence type="predicted"/>
<keyword evidence="5" id="KW-1185">Reference proteome</keyword>
<evidence type="ECO:0000313" key="5">
    <source>
        <dbReference type="Proteomes" id="UP000807353"/>
    </source>
</evidence>
<protein>
    <submittedName>
        <fullName evidence="4">Uncharacterized protein</fullName>
    </submittedName>
</protein>